<dbReference type="AlphaFoldDB" id="A0ABD1E2P4"/>
<sequence>MYNARYAYTNILVHALIRPLVLICVNTYTFYAKLCNTIFKQSTSSLDSGGLEIFEKNNKDETEIISVSFDFLRIIIILRKSANLKEKNYKDTLEERKIKIGNRIQQILSEIKTEEELTALANILSPIDATLMAIRNIIPEVKQTPYMKIPHNKKIDPQRQFFNTKIKKHKIKGILTKPTTKEVDEITLSLTLQENENLYC</sequence>
<keyword evidence="1" id="KW-0472">Membrane</keyword>
<keyword evidence="1" id="KW-1133">Transmembrane helix</keyword>
<comment type="caution">
    <text evidence="2">The sequence shown here is derived from an EMBL/GenBank/DDBJ whole genome shotgun (WGS) entry which is preliminary data.</text>
</comment>
<gene>
    <name evidence="2" type="ORF">ABEB36_014659</name>
</gene>
<accession>A0ABD1E2P4</accession>
<protein>
    <submittedName>
        <fullName evidence="2">Uncharacterized protein</fullName>
    </submittedName>
</protein>
<evidence type="ECO:0000313" key="3">
    <source>
        <dbReference type="Proteomes" id="UP001566132"/>
    </source>
</evidence>
<organism evidence="2 3">
    <name type="scientific">Hypothenemus hampei</name>
    <name type="common">Coffee berry borer</name>
    <dbReference type="NCBI Taxonomy" id="57062"/>
    <lineage>
        <taxon>Eukaryota</taxon>
        <taxon>Metazoa</taxon>
        <taxon>Ecdysozoa</taxon>
        <taxon>Arthropoda</taxon>
        <taxon>Hexapoda</taxon>
        <taxon>Insecta</taxon>
        <taxon>Pterygota</taxon>
        <taxon>Neoptera</taxon>
        <taxon>Endopterygota</taxon>
        <taxon>Coleoptera</taxon>
        <taxon>Polyphaga</taxon>
        <taxon>Cucujiformia</taxon>
        <taxon>Curculionidae</taxon>
        <taxon>Scolytinae</taxon>
        <taxon>Hypothenemus</taxon>
    </lineage>
</organism>
<dbReference type="Proteomes" id="UP001566132">
    <property type="component" value="Unassembled WGS sequence"/>
</dbReference>
<proteinExistence type="predicted"/>
<reference evidence="2 3" key="1">
    <citation type="submission" date="2024-05" db="EMBL/GenBank/DDBJ databases">
        <title>Genetic variation in Jamaican populations of the coffee berry borer (Hypothenemus hampei).</title>
        <authorList>
            <person name="Errbii M."/>
            <person name="Myrie A."/>
        </authorList>
    </citation>
    <scope>NUCLEOTIDE SEQUENCE [LARGE SCALE GENOMIC DNA]</scope>
    <source>
        <strain evidence="2">JA-Hopewell-2020-01-JO</strain>
        <tissue evidence="2">Whole body</tissue>
    </source>
</reference>
<evidence type="ECO:0000256" key="1">
    <source>
        <dbReference type="SAM" id="Phobius"/>
    </source>
</evidence>
<feature type="transmembrane region" description="Helical" evidence="1">
    <location>
        <begin position="12"/>
        <end position="31"/>
    </location>
</feature>
<dbReference type="EMBL" id="JBDJPC010000013">
    <property type="protein sequence ID" value="KAL1488864.1"/>
    <property type="molecule type" value="Genomic_DNA"/>
</dbReference>
<name>A0ABD1E2P4_HYPHA</name>
<keyword evidence="3" id="KW-1185">Reference proteome</keyword>
<evidence type="ECO:0000313" key="2">
    <source>
        <dbReference type="EMBL" id="KAL1488864.1"/>
    </source>
</evidence>
<keyword evidence="1" id="KW-0812">Transmembrane</keyword>